<evidence type="ECO:0000256" key="11">
    <source>
        <dbReference type="SAM" id="Phobius"/>
    </source>
</evidence>
<dbReference type="GO" id="GO:0009252">
    <property type="term" value="P:peptidoglycan biosynthetic process"/>
    <property type="evidence" value="ECO:0007669"/>
    <property type="project" value="UniProtKB-KW"/>
</dbReference>
<dbReference type="Proteomes" id="UP000288028">
    <property type="component" value="Unassembled WGS sequence"/>
</dbReference>
<sequence length="488" mass="54729">MKKFSLYVVSFVMTLMVGATILSQEVLAEEKAQPSMMDLIKEANYQVIESDKPKSAILIDANTGKFLWGENEDSPHNPASIMKLMSIYLVYEAMEKGKFNMDTMVEATERHQQIANIYEISNNKIVAGVSYPVKELIPMALVPSSNVATMMLAEQVEPDAVKFLQMMNDKAKELGMSNTKIVNATGAEISSFQGLYAKEGIDTSSLDINGSNETTAKDFSIFTYNLIKNFPQILEYTSKPTVTVMEGTPNEEKFETYNYSIPSPDKVYDDVDGDYGFEGVDGLKTGSSPSGAFNLDVTAKRGDLRLIAIVFGVGDWSDQTGEYKRHPFANAILNYGFNHFEYKELVKKGKQIIDEKEIDVLENLSDVVKKDETPKVLINENKTITLDNPLKPVSEKIKPVETKYETVEKDIATDVVDTTKKHTKNLIDTLKNTVDLSNPIIKAAVIVFGSILLLLLILIILLIRSNRRRKKARQRQERRSSRVNQPEE</sequence>
<comment type="caution">
    <text evidence="14">The sequence shown here is derived from an EMBL/GenBank/DDBJ whole genome shotgun (WGS) entry which is preliminary data.</text>
</comment>
<evidence type="ECO:0000313" key="14">
    <source>
        <dbReference type="EMBL" id="RSU16449.1"/>
    </source>
</evidence>
<dbReference type="InterPro" id="IPR012338">
    <property type="entry name" value="Beta-lactam/transpept-like"/>
</dbReference>
<dbReference type="SUPFAM" id="SSF69189">
    <property type="entry name" value="Penicillin-binding protein associated domain"/>
    <property type="match status" value="1"/>
</dbReference>
<keyword evidence="15" id="KW-1185">Reference proteome</keyword>
<accession>A0A430B807</accession>
<keyword evidence="7" id="KW-0961">Cell wall biogenesis/degradation</keyword>
<reference evidence="14 15" key="1">
    <citation type="submission" date="2017-05" db="EMBL/GenBank/DDBJ databases">
        <title>Vagococcus spp. assemblies.</title>
        <authorList>
            <person name="Gulvik C.A."/>
        </authorList>
    </citation>
    <scope>NUCLEOTIDE SEQUENCE [LARGE SCALE GENOMIC DNA]</scope>
    <source>
        <strain evidence="14 15">SS1714</strain>
    </source>
</reference>
<dbReference type="InterPro" id="IPR018044">
    <property type="entry name" value="Peptidase_S11"/>
</dbReference>
<evidence type="ECO:0000256" key="7">
    <source>
        <dbReference type="ARBA" id="ARBA00023316"/>
    </source>
</evidence>
<comment type="function">
    <text evidence="1">Removes C-terminal D-alanyl residues from sugar-peptide cell wall precursors.</text>
</comment>
<gene>
    <name evidence="14" type="ORF">CBF28_02665</name>
</gene>
<feature type="chain" id="PRO_5019155529" description="Peptidase S11 D-alanyl-D-alanine carboxypeptidase A N-terminal domain-containing protein" evidence="12">
    <location>
        <begin position="29"/>
        <end position="488"/>
    </location>
</feature>
<dbReference type="GO" id="GO:0008800">
    <property type="term" value="F:beta-lactamase activity"/>
    <property type="evidence" value="ECO:0007669"/>
    <property type="project" value="InterPro"/>
</dbReference>
<evidence type="ECO:0000256" key="8">
    <source>
        <dbReference type="PIRSR" id="PIRSR618044-1"/>
    </source>
</evidence>
<evidence type="ECO:0000256" key="10">
    <source>
        <dbReference type="RuleBase" id="RU004016"/>
    </source>
</evidence>
<evidence type="ECO:0000256" key="5">
    <source>
        <dbReference type="ARBA" id="ARBA00022960"/>
    </source>
</evidence>
<keyword evidence="4" id="KW-0378">Hydrolase</keyword>
<dbReference type="GeneID" id="95580455"/>
<evidence type="ECO:0000256" key="12">
    <source>
        <dbReference type="SAM" id="SignalP"/>
    </source>
</evidence>
<dbReference type="PANTHER" id="PTHR35333">
    <property type="entry name" value="BETA-LACTAMASE"/>
    <property type="match status" value="1"/>
</dbReference>
<evidence type="ECO:0000256" key="9">
    <source>
        <dbReference type="PIRSR" id="PIRSR618044-2"/>
    </source>
</evidence>
<dbReference type="PRINTS" id="PR00725">
    <property type="entry name" value="DADACBPTASE1"/>
</dbReference>
<feature type="active site" description="Proton acceptor" evidence="8">
    <location>
        <position position="83"/>
    </location>
</feature>
<proteinExistence type="inferred from homology"/>
<dbReference type="InterPro" id="IPR015956">
    <property type="entry name" value="Peniciliin-bd_prot_C_sf"/>
</dbReference>
<comment type="similarity">
    <text evidence="2 10">Belongs to the peptidase S11 family.</text>
</comment>
<keyword evidence="11" id="KW-1133">Transmembrane helix</keyword>
<feature type="active site" description="Acyl-ester intermediate" evidence="8">
    <location>
        <position position="80"/>
    </location>
</feature>
<organism evidence="14 15">
    <name type="scientific">Vagococcus carniphilus</name>
    <dbReference type="NCBI Taxonomy" id="218144"/>
    <lineage>
        <taxon>Bacteria</taxon>
        <taxon>Bacillati</taxon>
        <taxon>Bacillota</taxon>
        <taxon>Bacilli</taxon>
        <taxon>Lactobacillales</taxon>
        <taxon>Enterococcaceae</taxon>
        <taxon>Vagococcus</taxon>
    </lineage>
</organism>
<dbReference type="Gene3D" id="2.30.140.20">
    <property type="entry name" value="Penicillin-binding protein 4, C-terminal domain"/>
    <property type="match status" value="1"/>
</dbReference>
<dbReference type="Gene3D" id="3.40.710.10">
    <property type="entry name" value="DD-peptidase/beta-lactamase superfamily"/>
    <property type="match status" value="1"/>
</dbReference>
<dbReference type="InterPro" id="IPR001967">
    <property type="entry name" value="Peptidase_S11_N"/>
</dbReference>
<dbReference type="OrthoDB" id="9791132at2"/>
<dbReference type="GO" id="GO:0071555">
    <property type="term" value="P:cell wall organization"/>
    <property type="evidence" value="ECO:0007669"/>
    <property type="project" value="UniProtKB-KW"/>
</dbReference>
<evidence type="ECO:0000256" key="2">
    <source>
        <dbReference type="ARBA" id="ARBA00007164"/>
    </source>
</evidence>
<evidence type="ECO:0000256" key="6">
    <source>
        <dbReference type="ARBA" id="ARBA00022984"/>
    </source>
</evidence>
<evidence type="ECO:0000256" key="4">
    <source>
        <dbReference type="ARBA" id="ARBA00022801"/>
    </source>
</evidence>
<dbReference type="EMBL" id="NGKB01000002">
    <property type="protein sequence ID" value="RSU16449.1"/>
    <property type="molecule type" value="Genomic_DNA"/>
</dbReference>
<dbReference type="Pfam" id="PF00768">
    <property type="entry name" value="Peptidase_S11"/>
    <property type="match status" value="1"/>
</dbReference>
<dbReference type="GO" id="GO:0009002">
    <property type="term" value="F:serine-type D-Ala-D-Ala carboxypeptidase activity"/>
    <property type="evidence" value="ECO:0007669"/>
    <property type="project" value="InterPro"/>
</dbReference>
<feature type="domain" description="Peptidase S11 D-alanyl-D-alanine carboxypeptidase A N-terminal" evidence="13">
    <location>
        <begin position="53"/>
        <end position="313"/>
    </location>
</feature>
<dbReference type="InterPro" id="IPR000871">
    <property type="entry name" value="Beta-lactam_class-A"/>
</dbReference>
<evidence type="ECO:0000259" key="13">
    <source>
        <dbReference type="Pfam" id="PF00768"/>
    </source>
</evidence>
<feature type="signal peptide" evidence="12">
    <location>
        <begin position="1"/>
        <end position="28"/>
    </location>
</feature>
<name>A0A430B807_9ENTE</name>
<dbReference type="InterPro" id="IPR037091">
    <property type="entry name" value="Pen-bd_prot4_C_dom_sf"/>
</dbReference>
<evidence type="ECO:0000256" key="1">
    <source>
        <dbReference type="ARBA" id="ARBA00003217"/>
    </source>
</evidence>
<evidence type="ECO:0000256" key="3">
    <source>
        <dbReference type="ARBA" id="ARBA00022729"/>
    </source>
</evidence>
<dbReference type="GO" id="GO:0008360">
    <property type="term" value="P:regulation of cell shape"/>
    <property type="evidence" value="ECO:0007669"/>
    <property type="project" value="UniProtKB-KW"/>
</dbReference>
<dbReference type="GO" id="GO:0046677">
    <property type="term" value="P:response to antibiotic"/>
    <property type="evidence" value="ECO:0007669"/>
    <property type="project" value="InterPro"/>
</dbReference>
<feature type="active site" evidence="8">
    <location>
        <position position="144"/>
    </location>
</feature>
<keyword evidence="3 12" id="KW-0732">Signal</keyword>
<dbReference type="GO" id="GO:0006508">
    <property type="term" value="P:proteolysis"/>
    <property type="evidence" value="ECO:0007669"/>
    <property type="project" value="InterPro"/>
</dbReference>
<protein>
    <recommendedName>
        <fullName evidence="13">Peptidase S11 D-alanyl-D-alanine carboxypeptidase A N-terminal domain-containing protein</fullName>
    </recommendedName>
</protein>
<feature type="transmembrane region" description="Helical" evidence="11">
    <location>
        <begin position="440"/>
        <end position="463"/>
    </location>
</feature>
<evidence type="ECO:0000313" key="15">
    <source>
        <dbReference type="Proteomes" id="UP000288028"/>
    </source>
</evidence>
<keyword evidence="11" id="KW-0812">Transmembrane</keyword>
<dbReference type="PANTHER" id="PTHR35333:SF4">
    <property type="entry name" value="SLR0121 PROTEIN"/>
    <property type="match status" value="1"/>
</dbReference>
<dbReference type="AlphaFoldDB" id="A0A430B807"/>
<keyword evidence="5" id="KW-0133">Cell shape</keyword>
<dbReference type="SUPFAM" id="SSF56601">
    <property type="entry name" value="beta-lactamase/transpeptidase-like"/>
    <property type="match status" value="1"/>
</dbReference>
<keyword evidence="6" id="KW-0573">Peptidoglycan synthesis</keyword>
<feature type="binding site" evidence="9">
    <location>
        <position position="284"/>
    </location>
    <ligand>
        <name>substrate</name>
    </ligand>
</feature>
<keyword evidence="11" id="KW-0472">Membrane</keyword>
<dbReference type="GO" id="GO:0030655">
    <property type="term" value="P:beta-lactam antibiotic catabolic process"/>
    <property type="evidence" value="ECO:0007669"/>
    <property type="project" value="InterPro"/>
</dbReference>
<dbReference type="RefSeq" id="WP_126791650.1">
    <property type="nucleotide sequence ID" value="NZ_CP060720.1"/>
</dbReference>